<keyword evidence="3" id="KW-1185">Reference proteome</keyword>
<accession>A0A9D4YPG8</accession>
<dbReference type="EMBL" id="JABSTV010001245">
    <property type="protein sequence ID" value="KAH7983621.1"/>
    <property type="molecule type" value="Genomic_DNA"/>
</dbReference>
<proteinExistence type="predicted"/>
<dbReference type="Proteomes" id="UP000821837">
    <property type="component" value="Chromosome 1"/>
</dbReference>
<dbReference type="VEuPathDB" id="VectorBase:RSAN_038254"/>
<organism evidence="2 3">
    <name type="scientific">Rhipicephalus sanguineus</name>
    <name type="common">Brown dog tick</name>
    <name type="synonym">Ixodes sanguineus</name>
    <dbReference type="NCBI Taxonomy" id="34632"/>
    <lineage>
        <taxon>Eukaryota</taxon>
        <taxon>Metazoa</taxon>
        <taxon>Ecdysozoa</taxon>
        <taxon>Arthropoda</taxon>
        <taxon>Chelicerata</taxon>
        <taxon>Arachnida</taxon>
        <taxon>Acari</taxon>
        <taxon>Parasitiformes</taxon>
        <taxon>Ixodida</taxon>
        <taxon>Ixodoidea</taxon>
        <taxon>Ixodidae</taxon>
        <taxon>Rhipicephalinae</taxon>
        <taxon>Rhipicephalus</taxon>
        <taxon>Rhipicephalus</taxon>
    </lineage>
</organism>
<protein>
    <submittedName>
        <fullName evidence="2">Uncharacterized protein</fullName>
    </submittedName>
</protein>
<evidence type="ECO:0000313" key="3">
    <source>
        <dbReference type="Proteomes" id="UP000821837"/>
    </source>
</evidence>
<dbReference type="AlphaFoldDB" id="A0A9D4YPG8"/>
<gene>
    <name evidence="2" type="ORF">HPB52_013159</name>
</gene>
<evidence type="ECO:0000313" key="2">
    <source>
        <dbReference type="EMBL" id="KAH7983621.1"/>
    </source>
</evidence>
<reference evidence="2" key="1">
    <citation type="journal article" date="2020" name="Cell">
        <title>Large-Scale Comparative Analyses of Tick Genomes Elucidate Their Genetic Diversity and Vector Capacities.</title>
        <authorList>
            <consortium name="Tick Genome and Microbiome Consortium (TIGMIC)"/>
            <person name="Jia N."/>
            <person name="Wang J."/>
            <person name="Shi W."/>
            <person name="Du L."/>
            <person name="Sun Y."/>
            <person name="Zhan W."/>
            <person name="Jiang J.F."/>
            <person name="Wang Q."/>
            <person name="Zhang B."/>
            <person name="Ji P."/>
            <person name="Bell-Sakyi L."/>
            <person name="Cui X.M."/>
            <person name="Yuan T.T."/>
            <person name="Jiang B.G."/>
            <person name="Yang W.F."/>
            <person name="Lam T.T."/>
            <person name="Chang Q.C."/>
            <person name="Ding S.J."/>
            <person name="Wang X.J."/>
            <person name="Zhu J.G."/>
            <person name="Ruan X.D."/>
            <person name="Zhao L."/>
            <person name="Wei J.T."/>
            <person name="Ye R.Z."/>
            <person name="Que T.C."/>
            <person name="Du C.H."/>
            <person name="Zhou Y.H."/>
            <person name="Cheng J.X."/>
            <person name="Dai P.F."/>
            <person name="Guo W.B."/>
            <person name="Han X.H."/>
            <person name="Huang E.J."/>
            <person name="Li L.F."/>
            <person name="Wei W."/>
            <person name="Gao Y.C."/>
            <person name="Liu J.Z."/>
            <person name="Shao H.Z."/>
            <person name="Wang X."/>
            <person name="Wang C.C."/>
            <person name="Yang T.C."/>
            <person name="Huo Q.B."/>
            <person name="Li W."/>
            <person name="Chen H.Y."/>
            <person name="Chen S.E."/>
            <person name="Zhou L.G."/>
            <person name="Ni X.B."/>
            <person name="Tian J.H."/>
            <person name="Sheng Y."/>
            <person name="Liu T."/>
            <person name="Pan Y.S."/>
            <person name="Xia L.Y."/>
            <person name="Li J."/>
            <person name="Zhao F."/>
            <person name="Cao W.C."/>
        </authorList>
    </citation>
    <scope>NUCLEOTIDE SEQUENCE</scope>
    <source>
        <strain evidence="2">Rsan-2018</strain>
    </source>
</reference>
<comment type="caution">
    <text evidence="2">The sequence shown here is derived from an EMBL/GenBank/DDBJ whole genome shotgun (WGS) entry which is preliminary data.</text>
</comment>
<feature type="compositionally biased region" description="Basic and acidic residues" evidence="1">
    <location>
        <begin position="69"/>
        <end position="93"/>
    </location>
</feature>
<name>A0A9D4YPG8_RHISA</name>
<feature type="region of interest" description="Disordered" evidence="1">
    <location>
        <begin position="23"/>
        <end position="159"/>
    </location>
</feature>
<evidence type="ECO:0000256" key="1">
    <source>
        <dbReference type="SAM" id="MobiDB-lite"/>
    </source>
</evidence>
<sequence length="159" mass="16986">MFRFARLTLARWGVDTSEHLMDEAHAEETVAGTGREAPPTVKPTESTSVEAAEKSKASTEHWPPLTESADAKVRKNNDHCATPDDTDRDKPADMDASEASTSSPSAKRAHEDTGEATTNGDGEGQPPSKTAPIRRPSYRPRPNLSTSKSVAPTPPPGPT</sequence>
<reference evidence="2" key="2">
    <citation type="submission" date="2021-09" db="EMBL/GenBank/DDBJ databases">
        <authorList>
            <person name="Jia N."/>
            <person name="Wang J."/>
            <person name="Shi W."/>
            <person name="Du L."/>
            <person name="Sun Y."/>
            <person name="Zhan W."/>
            <person name="Jiang J."/>
            <person name="Wang Q."/>
            <person name="Zhang B."/>
            <person name="Ji P."/>
            <person name="Sakyi L.B."/>
            <person name="Cui X."/>
            <person name="Yuan T."/>
            <person name="Jiang B."/>
            <person name="Yang W."/>
            <person name="Lam T.T.-Y."/>
            <person name="Chang Q."/>
            <person name="Ding S."/>
            <person name="Wang X."/>
            <person name="Zhu J."/>
            <person name="Ruan X."/>
            <person name="Zhao L."/>
            <person name="Wei J."/>
            <person name="Que T."/>
            <person name="Du C."/>
            <person name="Cheng J."/>
            <person name="Dai P."/>
            <person name="Han X."/>
            <person name="Huang E."/>
            <person name="Gao Y."/>
            <person name="Liu J."/>
            <person name="Shao H."/>
            <person name="Ye R."/>
            <person name="Li L."/>
            <person name="Wei W."/>
            <person name="Wang X."/>
            <person name="Wang C."/>
            <person name="Huo Q."/>
            <person name="Li W."/>
            <person name="Guo W."/>
            <person name="Chen H."/>
            <person name="Chen S."/>
            <person name="Zhou L."/>
            <person name="Zhou L."/>
            <person name="Ni X."/>
            <person name="Tian J."/>
            <person name="Zhou Y."/>
            <person name="Sheng Y."/>
            <person name="Liu T."/>
            <person name="Pan Y."/>
            <person name="Xia L."/>
            <person name="Li J."/>
            <person name="Zhao F."/>
            <person name="Cao W."/>
        </authorList>
    </citation>
    <scope>NUCLEOTIDE SEQUENCE</scope>
    <source>
        <strain evidence="2">Rsan-2018</strain>
        <tissue evidence="2">Larvae</tissue>
    </source>
</reference>